<name>A0A9P3YQD5_CLODI</name>
<reference evidence="1" key="1">
    <citation type="journal article" date="2018" name="Genome Biol.">
        <title>SKESA: strategic k-mer extension for scrupulous assemblies.</title>
        <authorList>
            <person name="Souvorov A."/>
            <person name="Agarwala R."/>
            <person name="Lipman D.J."/>
        </authorList>
    </citation>
    <scope>NUCLEOTIDE SEQUENCE</scope>
    <source>
        <strain evidence="1">Clostridioides</strain>
    </source>
</reference>
<dbReference type="Proteomes" id="UP000879542">
    <property type="component" value="Unassembled WGS sequence"/>
</dbReference>
<dbReference type="EMBL" id="DAEQIJ010000007">
    <property type="protein sequence ID" value="HBH2620105.1"/>
    <property type="molecule type" value="Genomic_DNA"/>
</dbReference>
<dbReference type="AlphaFoldDB" id="A0A9P3YQD5"/>
<accession>A0A9P3YQD5</accession>
<sequence>MNYITTQGFDTIKKDKIEIKRMVYALENEGDSYNVIEECIYTLEENIDVNDDFVIEVENVFSFVINRIMDFTKERNLPKNKIEHVRAYIDVFENPTSNTKIVKSIDIYEDYDKRYIDNELDKLFKSMDNMIKPEFVPVIDGKFDIRGSKDLKEYNKKLMLDIVKQKTYEVNNGGIRINKLSAILKLGDKSIDGISKMMKDVANLKIKPKSVYISEDTVVVMYICNKSCIVLNIEEYSKILSDFVDYINNIEEMDLYLDDSILYGDYKINCGVDDRDIIDFNYQSFNSKVTLFAGHIGNKIIQAAL</sequence>
<comment type="caution">
    <text evidence="1">The sequence shown here is derived from an EMBL/GenBank/DDBJ whole genome shotgun (WGS) entry which is preliminary data.</text>
</comment>
<evidence type="ECO:0000313" key="1">
    <source>
        <dbReference type="EMBL" id="HBH2620105.1"/>
    </source>
</evidence>
<reference evidence="1" key="2">
    <citation type="submission" date="2021-06" db="EMBL/GenBank/DDBJ databases">
        <authorList>
            <consortium name="NCBI Pathogen Detection Project"/>
        </authorList>
    </citation>
    <scope>NUCLEOTIDE SEQUENCE</scope>
    <source>
        <strain evidence="1">Clostridioides</strain>
    </source>
</reference>
<gene>
    <name evidence="1" type="ORF">KRQ00_001867</name>
</gene>
<protein>
    <submittedName>
        <fullName evidence="1">Uncharacterized protein</fullName>
    </submittedName>
</protein>
<organism evidence="1 2">
    <name type="scientific">Clostridioides difficile</name>
    <name type="common">Peptoclostridium difficile</name>
    <dbReference type="NCBI Taxonomy" id="1496"/>
    <lineage>
        <taxon>Bacteria</taxon>
        <taxon>Bacillati</taxon>
        <taxon>Bacillota</taxon>
        <taxon>Clostridia</taxon>
        <taxon>Peptostreptococcales</taxon>
        <taxon>Peptostreptococcaceae</taxon>
        <taxon>Clostridioides</taxon>
    </lineage>
</organism>
<proteinExistence type="predicted"/>
<evidence type="ECO:0000313" key="2">
    <source>
        <dbReference type="Proteomes" id="UP000879542"/>
    </source>
</evidence>
<dbReference type="RefSeq" id="WP_003427559.1">
    <property type="nucleotide sequence ID" value="NZ_AP025558.1"/>
</dbReference>